<keyword evidence="4" id="KW-1185">Reference proteome</keyword>
<accession>A0A0S2I201</accession>
<keyword evidence="1 3" id="KW-0812">Transmembrane</keyword>
<evidence type="ECO:0000313" key="3">
    <source>
        <dbReference type="EMBL" id="ALO16317.1"/>
    </source>
</evidence>
<feature type="transmembrane region" description="Helical" evidence="1">
    <location>
        <begin position="82"/>
        <end position="101"/>
    </location>
</feature>
<sequence>MNCLKNETIQAFLDNELAPEQVSQVKKHLKKCSICRVQLNSYKKDLTTIKNHLANQTPAEQQVIVPPFRKPAVQQKNIWPKIRIYAVAAAIATLISFSFIIRQYKADQKEMEHLKFREQKIMQQASMNEQWQKRMITITIKDKKGNIVEQIATSGN</sequence>
<dbReference type="Pfam" id="PF13490">
    <property type="entry name" value="zf-HC2"/>
    <property type="match status" value="1"/>
</dbReference>
<organism evidence="3 4">
    <name type="scientific">Salinivirga cyanobacteriivorans</name>
    <dbReference type="NCBI Taxonomy" id="1307839"/>
    <lineage>
        <taxon>Bacteria</taxon>
        <taxon>Pseudomonadati</taxon>
        <taxon>Bacteroidota</taxon>
        <taxon>Bacteroidia</taxon>
        <taxon>Bacteroidales</taxon>
        <taxon>Salinivirgaceae</taxon>
        <taxon>Salinivirga</taxon>
    </lineage>
</organism>
<keyword evidence="1" id="KW-1133">Transmembrane helix</keyword>
<dbReference type="AlphaFoldDB" id="A0A0S2I201"/>
<dbReference type="STRING" id="1307839.L21SP5_02694"/>
<gene>
    <name evidence="3" type="ORF">L21SP5_02694</name>
</gene>
<dbReference type="KEGG" id="blq:L21SP5_02694"/>
<proteinExistence type="predicted"/>
<dbReference type="InterPro" id="IPR027383">
    <property type="entry name" value="Znf_put"/>
</dbReference>
<keyword evidence="1" id="KW-0472">Membrane</keyword>
<name>A0A0S2I201_9BACT</name>
<evidence type="ECO:0000259" key="2">
    <source>
        <dbReference type="Pfam" id="PF13490"/>
    </source>
</evidence>
<dbReference type="Proteomes" id="UP000064893">
    <property type="component" value="Chromosome"/>
</dbReference>
<reference evidence="3 4" key="1">
    <citation type="submission" date="2015-11" db="EMBL/GenBank/DDBJ databases">
        <title>Description and complete genome sequence of a novel strain predominating in hypersaline microbial mats and representing a new family of the Bacteriodetes phylum.</title>
        <authorList>
            <person name="Spring S."/>
            <person name="Bunk B."/>
            <person name="Sproer C."/>
            <person name="Klenk H.-P."/>
        </authorList>
    </citation>
    <scope>NUCLEOTIDE SEQUENCE [LARGE SCALE GENOMIC DNA]</scope>
    <source>
        <strain evidence="3 4">L21-Spi-D4</strain>
    </source>
</reference>
<evidence type="ECO:0000256" key="1">
    <source>
        <dbReference type="SAM" id="Phobius"/>
    </source>
</evidence>
<evidence type="ECO:0000313" key="4">
    <source>
        <dbReference type="Proteomes" id="UP000064893"/>
    </source>
</evidence>
<protein>
    <submittedName>
        <fullName evidence="3">Putative transmembrane transcriptional regulator (Anti-sigma factor)</fullName>
    </submittedName>
</protein>
<dbReference type="EMBL" id="CP013118">
    <property type="protein sequence ID" value="ALO16317.1"/>
    <property type="molecule type" value="Genomic_DNA"/>
</dbReference>
<feature type="domain" description="Putative zinc-finger" evidence="2">
    <location>
        <begin position="9"/>
        <end position="36"/>
    </location>
</feature>